<dbReference type="OrthoDB" id="3625992at2"/>
<evidence type="ECO:0000256" key="1">
    <source>
        <dbReference type="SAM" id="Coils"/>
    </source>
</evidence>
<dbReference type="InterPro" id="IPR036894">
    <property type="entry name" value="YbaB-like_sf"/>
</dbReference>
<feature type="coiled-coil region" evidence="1">
    <location>
        <begin position="8"/>
        <end position="35"/>
    </location>
</feature>
<dbReference type="Gene3D" id="3.30.1310.10">
    <property type="entry name" value="Nucleoid-associated protein YbaB-like domain"/>
    <property type="match status" value="1"/>
</dbReference>
<gene>
    <name evidence="2" type="ORF">SAMN05444920_1329</name>
</gene>
<dbReference type="InterPro" id="IPR004401">
    <property type="entry name" value="YbaB/EbfC"/>
</dbReference>
<proteinExistence type="predicted"/>
<accession>A0A1H6EYN2</accession>
<dbReference type="AlphaFoldDB" id="A0A1H6EYN2"/>
<dbReference type="RefSeq" id="WP_103964017.1">
    <property type="nucleotide sequence ID" value="NZ_FNVT01000032.1"/>
</dbReference>
<keyword evidence="1" id="KW-0175">Coiled coil</keyword>
<protein>
    <submittedName>
        <fullName evidence="2">YbaB/EbfC DNA-binding family protein</fullName>
    </submittedName>
</protein>
<dbReference type="EMBL" id="FNVT01000032">
    <property type="protein sequence ID" value="SEH03000.1"/>
    <property type="molecule type" value="Genomic_DNA"/>
</dbReference>
<evidence type="ECO:0000313" key="3">
    <source>
        <dbReference type="Proteomes" id="UP000236732"/>
    </source>
</evidence>
<sequence length="136" mass="15166">MALPPLEADALRAYAEELRENFVRLQSESRALHDRARAVRVTERSPDGLVTVTVGARGELIRLDLDPRVLRRSDSQAIALLITETAHRAAARAQEEVIAIFEPLVPADQMRAELEGDLDSGLWELGERMRGDRDAL</sequence>
<dbReference type="SUPFAM" id="SSF82607">
    <property type="entry name" value="YbaB-like"/>
    <property type="match status" value="1"/>
</dbReference>
<dbReference type="Pfam" id="PF02575">
    <property type="entry name" value="YbaB_DNA_bd"/>
    <property type="match status" value="1"/>
</dbReference>
<name>A0A1H6EYN2_9ACTN</name>
<evidence type="ECO:0000313" key="2">
    <source>
        <dbReference type="EMBL" id="SEH03000.1"/>
    </source>
</evidence>
<reference evidence="2 3" key="1">
    <citation type="submission" date="2016-10" db="EMBL/GenBank/DDBJ databases">
        <authorList>
            <person name="de Groot N.N."/>
        </authorList>
    </citation>
    <scope>NUCLEOTIDE SEQUENCE [LARGE SCALE GENOMIC DNA]</scope>
    <source>
        <strain evidence="2 3">CGMCC 4.7037</strain>
    </source>
</reference>
<organism evidence="2 3">
    <name type="scientific">Nonomuraea solani</name>
    <dbReference type="NCBI Taxonomy" id="1144553"/>
    <lineage>
        <taxon>Bacteria</taxon>
        <taxon>Bacillati</taxon>
        <taxon>Actinomycetota</taxon>
        <taxon>Actinomycetes</taxon>
        <taxon>Streptosporangiales</taxon>
        <taxon>Streptosporangiaceae</taxon>
        <taxon>Nonomuraea</taxon>
    </lineage>
</organism>
<keyword evidence="2" id="KW-0238">DNA-binding</keyword>
<dbReference type="GO" id="GO:0003677">
    <property type="term" value="F:DNA binding"/>
    <property type="evidence" value="ECO:0007669"/>
    <property type="project" value="UniProtKB-KW"/>
</dbReference>
<keyword evidence="3" id="KW-1185">Reference proteome</keyword>
<dbReference type="Proteomes" id="UP000236732">
    <property type="component" value="Unassembled WGS sequence"/>
</dbReference>